<dbReference type="STRING" id="1805280.AUJ22_01990"/>
<evidence type="ECO:0000313" key="2">
    <source>
        <dbReference type="EMBL" id="OIO29079.1"/>
    </source>
</evidence>
<comment type="caution">
    <text evidence="2">The sequence shown here is derived from an EMBL/GenBank/DDBJ whole genome shotgun (WGS) entry which is preliminary data.</text>
</comment>
<dbReference type="Proteomes" id="UP000185769">
    <property type="component" value="Unassembled WGS sequence"/>
</dbReference>
<keyword evidence="1" id="KW-1133">Transmembrane helix</keyword>
<dbReference type="Gene3D" id="3.30.110.170">
    <property type="entry name" value="Protein of unknown function (DUF541), domain 1"/>
    <property type="match status" value="1"/>
</dbReference>
<dbReference type="PANTHER" id="PTHR34387:SF1">
    <property type="entry name" value="PERIPLASMIC IMMUNOGENIC PROTEIN"/>
    <property type="match status" value="1"/>
</dbReference>
<dbReference type="EMBL" id="MNVM01000035">
    <property type="protein sequence ID" value="OIO29079.1"/>
    <property type="molecule type" value="Genomic_DNA"/>
</dbReference>
<reference evidence="2 3" key="1">
    <citation type="journal article" date="2016" name="Environ. Microbiol.">
        <title>Genomic resolution of a cold subsurface aquifer community provides metabolic insights for novel microbes adapted to high CO concentrations.</title>
        <authorList>
            <person name="Probst A.J."/>
            <person name="Castelle C.J."/>
            <person name="Singh A."/>
            <person name="Brown C.T."/>
            <person name="Anantharaman K."/>
            <person name="Sharon I."/>
            <person name="Hug L.A."/>
            <person name="Burstein D."/>
            <person name="Emerson J.B."/>
            <person name="Thomas B.C."/>
            <person name="Banfield J.F."/>
        </authorList>
    </citation>
    <scope>NUCLEOTIDE SEQUENCE [LARGE SCALE GENOMIC DNA]</scope>
    <source>
        <strain evidence="2">CG1_02_31_12</strain>
    </source>
</reference>
<dbReference type="GO" id="GO:0006974">
    <property type="term" value="P:DNA damage response"/>
    <property type="evidence" value="ECO:0007669"/>
    <property type="project" value="TreeGrafter"/>
</dbReference>
<sequence length="268" mass="29306">MEISQEQKIKLYRVIKIVLISFLVAFAVNILFESTSYSKRGDKQENTITFSGHGEVNAVPDIANIYFNISKEAKTVKEAQVLVAEIEKKSLESLKTNGVLEKDIKTVNASFSPKYEYRYNTKTMMPCTQYSCPPSQGNNVIVGYTASESITVKVRNTDDVGKIMQGLGTLGVSDLSGPNFSIDNEDGLKAEARKNAINDAKDKAIILAKDLGIRLGKITSFSESGNYPTPMYAKGMMLDGVSNESAPASLPKGENTITSDVSITYEIK</sequence>
<name>A0A1J4V452_9BACT</name>
<protein>
    <recommendedName>
        <fullName evidence="4">26 kDa periplasmic immunogenic protein</fullName>
    </recommendedName>
</protein>
<keyword evidence="1" id="KW-0812">Transmembrane</keyword>
<proteinExistence type="predicted"/>
<keyword evidence="1" id="KW-0472">Membrane</keyword>
<dbReference type="PANTHER" id="PTHR34387">
    <property type="entry name" value="SLR1258 PROTEIN"/>
    <property type="match status" value="1"/>
</dbReference>
<dbReference type="AlphaFoldDB" id="A0A1J4V452"/>
<dbReference type="Pfam" id="PF04402">
    <property type="entry name" value="SIMPL"/>
    <property type="match status" value="1"/>
</dbReference>
<evidence type="ECO:0000313" key="3">
    <source>
        <dbReference type="Proteomes" id="UP000185769"/>
    </source>
</evidence>
<evidence type="ECO:0000256" key="1">
    <source>
        <dbReference type="SAM" id="Phobius"/>
    </source>
</evidence>
<gene>
    <name evidence="2" type="ORF">AUJ22_01990</name>
</gene>
<dbReference type="InterPro" id="IPR052022">
    <property type="entry name" value="26kDa_periplasmic_antigen"/>
</dbReference>
<dbReference type="Gene3D" id="3.30.70.2970">
    <property type="entry name" value="Protein of unknown function (DUF541), domain 2"/>
    <property type="match status" value="1"/>
</dbReference>
<feature type="transmembrane region" description="Helical" evidence="1">
    <location>
        <begin position="12"/>
        <end position="32"/>
    </location>
</feature>
<organism evidence="2 3">
    <name type="scientific">Candidatus Nomurabacteria bacterium CG1_02_31_12</name>
    <dbReference type="NCBI Taxonomy" id="1805280"/>
    <lineage>
        <taxon>Bacteria</taxon>
        <taxon>Candidatus Nomuraibacteriota</taxon>
    </lineage>
</organism>
<accession>A0A1J4V452</accession>
<dbReference type="InterPro" id="IPR007497">
    <property type="entry name" value="SIMPL/DUF541"/>
</dbReference>
<evidence type="ECO:0008006" key="4">
    <source>
        <dbReference type="Google" id="ProtNLM"/>
    </source>
</evidence>